<keyword evidence="2" id="KW-1185">Reference proteome</keyword>
<evidence type="ECO:0000313" key="1">
    <source>
        <dbReference type="EMBL" id="TXF10638.1"/>
    </source>
</evidence>
<dbReference type="AlphaFoldDB" id="A0A5C7ETG2"/>
<gene>
    <name evidence="1" type="ORF">FR698_14435</name>
</gene>
<accession>A0A5C7ETG2</accession>
<proteinExistence type="predicted"/>
<dbReference type="NCBIfam" id="TIGR02574">
    <property type="entry name" value="stabl_TIGR02574"/>
    <property type="match status" value="1"/>
</dbReference>
<dbReference type="OrthoDB" id="8919144at2"/>
<dbReference type="InParanoid" id="A0A5C7ETG2"/>
<name>A0A5C7ETG2_9PROT</name>
<dbReference type="EMBL" id="VPFL01000025">
    <property type="protein sequence ID" value="TXF10638.1"/>
    <property type="molecule type" value="Genomic_DNA"/>
</dbReference>
<sequence length="80" mass="8719">MGTTVQKLYEEAMGLDPEERAALTGLLIESLEPGSEEGVEEAWLAEIERRMAELDGGAVQAVSWEALRAKLFGDRRAGGR</sequence>
<dbReference type="RefSeq" id="WP_147800906.1">
    <property type="nucleotide sequence ID" value="NZ_VPFL01000025.1"/>
</dbReference>
<evidence type="ECO:0000313" key="2">
    <source>
        <dbReference type="Proteomes" id="UP000321201"/>
    </source>
</evidence>
<protein>
    <submittedName>
        <fullName evidence="1">Addiction module protein</fullName>
    </submittedName>
</protein>
<reference evidence="1 2" key="1">
    <citation type="submission" date="2019-08" db="EMBL/GenBank/DDBJ databases">
        <title>Pelomicrobium methylotrophicum gen. nov., sp. nov. a moderately thermophilic, facultatively anaerobic, lithoautotrophic and methylotrophic bacterium isolated from a terrestrial mud volcano.</title>
        <authorList>
            <person name="Slobodkina G.B."/>
            <person name="Merkel A.Y."/>
            <person name="Slobodkin A.I."/>
        </authorList>
    </citation>
    <scope>NUCLEOTIDE SEQUENCE [LARGE SCALE GENOMIC DNA]</scope>
    <source>
        <strain evidence="1 2">SM250</strain>
    </source>
</reference>
<dbReference type="Proteomes" id="UP000321201">
    <property type="component" value="Unassembled WGS sequence"/>
</dbReference>
<comment type="caution">
    <text evidence="1">The sequence shown here is derived from an EMBL/GenBank/DDBJ whole genome shotgun (WGS) entry which is preliminary data.</text>
</comment>
<organism evidence="1 2">
    <name type="scientific">Pelomicrobium methylotrophicum</name>
    <dbReference type="NCBI Taxonomy" id="2602750"/>
    <lineage>
        <taxon>Bacteria</taxon>
        <taxon>Pseudomonadati</taxon>
        <taxon>Pseudomonadota</taxon>
        <taxon>Hydrogenophilia</taxon>
        <taxon>Hydrogenophilia incertae sedis</taxon>
        <taxon>Pelomicrobium</taxon>
    </lineage>
</organism>
<dbReference type="Pfam" id="PF09720">
    <property type="entry name" value="Unstab_antitox"/>
    <property type="match status" value="1"/>
</dbReference>
<dbReference type="InterPro" id="IPR013406">
    <property type="entry name" value="CHP02574_addiction_mod"/>
</dbReference>